<dbReference type="PROSITE" id="PS51257">
    <property type="entry name" value="PROKAR_LIPOPROTEIN"/>
    <property type="match status" value="1"/>
</dbReference>
<dbReference type="RefSeq" id="WP_248268098.1">
    <property type="nucleotide sequence ID" value="NZ_CP096034.1"/>
</dbReference>
<reference evidence="1 2" key="1">
    <citation type="submission" date="2022-04" db="EMBL/GenBank/DDBJ databases">
        <title>Mechanism of arsenic methylation and mitigation arsenic toxicity by Bacillus sp. LH14 from an Arsenic-Contaminated Paddy Soil.</title>
        <authorList>
            <person name="Wang D."/>
        </authorList>
    </citation>
    <scope>NUCLEOTIDE SEQUENCE [LARGE SCALE GENOMIC DNA]</scope>
    <source>
        <strain evidence="1 2">LH14</strain>
    </source>
</reference>
<organism evidence="1 2">
    <name type="scientific">Gottfriedia acidiceleris</name>
    <dbReference type="NCBI Taxonomy" id="371036"/>
    <lineage>
        <taxon>Bacteria</taxon>
        <taxon>Bacillati</taxon>
        <taxon>Bacillota</taxon>
        <taxon>Bacilli</taxon>
        <taxon>Bacillales</taxon>
        <taxon>Bacillaceae</taxon>
        <taxon>Gottfriedia</taxon>
    </lineage>
</organism>
<evidence type="ECO:0000313" key="1">
    <source>
        <dbReference type="EMBL" id="UPM55035.1"/>
    </source>
</evidence>
<dbReference type="EMBL" id="CP096034">
    <property type="protein sequence ID" value="UPM55035.1"/>
    <property type="molecule type" value="Genomic_DNA"/>
</dbReference>
<sequence>MKKFSLVLISCSMFLTMTGCLSDKVSKIDKPSPNVALDEIYRHNYSVSLYQFGNITKLLSQANTQKDLYYAKGFIDSYLSTVPNFIPRITSKDKATFNKLVVIELQVDIDNLFVDIGEYSSYLQELVQKNDIETIKSLRPELEKLYEIERALNDERYSKIEEATRYQERLSELHSVIHSRLNK</sequence>
<evidence type="ECO:0008006" key="3">
    <source>
        <dbReference type="Google" id="ProtNLM"/>
    </source>
</evidence>
<name>A0ABY4JMH2_9BACI</name>
<accession>A0ABY4JMH2</accession>
<protein>
    <recommendedName>
        <fullName evidence="3">Lipoprotein</fullName>
    </recommendedName>
</protein>
<gene>
    <name evidence="1" type="ORF">MY490_04095</name>
</gene>
<dbReference type="Proteomes" id="UP000830639">
    <property type="component" value="Chromosome"/>
</dbReference>
<proteinExistence type="predicted"/>
<keyword evidence="2" id="KW-1185">Reference proteome</keyword>
<evidence type="ECO:0000313" key="2">
    <source>
        <dbReference type="Proteomes" id="UP000830639"/>
    </source>
</evidence>